<feature type="domain" description="HTH gntR-type" evidence="4">
    <location>
        <begin position="11"/>
        <end position="79"/>
    </location>
</feature>
<dbReference type="Gene3D" id="3.40.1410.10">
    <property type="entry name" value="Chorismate lyase-like"/>
    <property type="match status" value="1"/>
</dbReference>
<dbReference type="InterPro" id="IPR011663">
    <property type="entry name" value="UTRA"/>
</dbReference>
<gene>
    <name evidence="5" type="ORF">GB881_17425</name>
</gene>
<dbReference type="SMART" id="SM00866">
    <property type="entry name" value="UTRA"/>
    <property type="match status" value="1"/>
</dbReference>
<organism evidence="5 6">
    <name type="scientific">Georgenia subflava</name>
    <dbReference type="NCBI Taxonomy" id="1622177"/>
    <lineage>
        <taxon>Bacteria</taxon>
        <taxon>Bacillati</taxon>
        <taxon>Actinomycetota</taxon>
        <taxon>Actinomycetes</taxon>
        <taxon>Micrococcales</taxon>
        <taxon>Bogoriellaceae</taxon>
        <taxon>Georgenia</taxon>
    </lineage>
</organism>
<accession>A0A6N7EQK3</accession>
<dbReference type="InterPro" id="IPR036388">
    <property type="entry name" value="WH-like_DNA-bd_sf"/>
</dbReference>
<dbReference type="Pfam" id="PF00392">
    <property type="entry name" value="GntR"/>
    <property type="match status" value="1"/>
</dbReference>
<keyword evidence="6" id="KW-1185">Reference proteome</keyword>
<dbReference type="SUPFAM" id="SSF64288">
    <property type="entry name" value="Chorismate lyase-like"/>
    <property type="match status" value="1"/>
</dbReference>
<evidence type="ECO:0000259" key="4">
    <source>
        <dbReference type="PROSITE" id="PS50949"/>
    </source>
</evidence>
<dbReference type="PANTHER" id="PTHR44846">
    <property type="entry name" value="MANNOSYL-D-GLYCERATE TRANSPORT/METABOLISM SYSTEM REPRESSOR MNGR-RELATED"/>
    <property type="match status" value="1"/>
</dbReference>
<dbReference type="InterPro" id="IPR000524">
    <property type="entry name" value="Tscrpt_reg_HTH_GntR"/>
</dbReference>
<dbReference type="PANTHER" id="PTHR44846:SF1">
    <property type="entry name" value="MANNOSYL-D-GLYCERATE TRANSPORT_METABOLISM SYSTEM REPRESSOR MNGR-RELATED"/>
    <property type="match status" value="1"/>
</dbReference>
<evidence type="ECO:0000313" key="5">
    <source>
        <dbReference type="EMBL" id="MPV38795.1"/>
    </source>
</evidence>
<dbReference type="EMBL" id="WHPC01000111">
    <property type="protein sequence ID" value="MPV38795.1"/>
    <property type="molecule type" value="Genomic_DNA"/>
</dbReference>
<dbReference type="SUPFAM" id="SSF46785">
    <property type="entry name" value="Winged helix' DNA-binding domain"/>
    <property type="match status" value="1"/>
</dbReference>
<comment type="caution">
    <text evidence="5">The sequence shown here is derived from an EMBL/GenBank/DDBJ whole genome shotgun (WGS) entry which is preliminary data.</text>
</comment>
<dbReference type="InterPro" id="IPR050679">
    <property type="entry name" value="Bact_HTH_transcr_reg"/>
</dbReference>
<keyword evidence="3" id="KW-0804">Transcription</keyword>
<name>A0A6N7EQK3_9MICO</name>
<proteinExistence type="predicted"/>
<dbReference type="GO" id="GO:0003700">
    <property type="term" value="F:DNA-binding transcription factor activity"/>
    <property type="evidence" value="ECO:0007669"/>
    <property type="project" value="InterPro"/>
</dbReference>
<dbReference type="InterPro" id="IPR028978">
    <property type="entry name" value="Chorismate_lyase_/UTRA_dom_sf"/>
</dbReference>
<dbReference type="InterPro" id="IPR036390">
    <property type="entry name" value="WH_DNA-bd_sf"/>
</dbReference>
<evidence type="ECO:0000256" key="2">
    <source>
        <dbReference type="ARBA" id="ARBA00023125"/>
    </source>
</evidence>
<dbReference type="PROSITE" id="PS50949">
    <property type="entry name" value="HTH_GNTR"/>
    <property type="match status" value="1"/>
</dbReference>
<dbReference type="OrthoDB" id="3194402at2"/>
<dbReference type="CDD" id="cd07377">
    <property type="entry name" value="WHTH_GntR"/>
    <property type="match status" value="1"/>
</dbReference>
<dbReference type="SMART" id="SM00345">
    <property type="entry name" value="HTH_GNTR"/>
    <property type="match status" value="1"/>
</dbReference>
<dbReference type="FunFam" id="1.10.10.10:FF:000079">
    <property type="entry name" value="GntR family transcriptional regulator"/>
    <property type="match status" value="1"/>
</dbReference>
<dbReference type="GO" id="GO:0003677">
    <property type="term" value="F:DNA binding"/>
    <property type="evidence" value="ECO:0007669"/>
    <property type="project" value="UniProtKB-KW"/>
</dbReference>
<dbReference type="AlphaFoldDB" id="A0A6N7EQK3"/>
<keyword evidence="1" id="KW-0805">Transcription regulation</keyword>
<evidence type="ECO:0000313" key="6">
    <source>
        <dbReference type="Proteomes" id="UP000437709"/>
    </source>
</evidence>
<dbReference type="Gene3D" id="1.10.10.10">
    <property type="entry name" value="Winged helix-like DNA-binding domain superfamily/Winged helix DNA-binding domain"/>
    <property type="match status" value="1"/>
</dbReference>
<evidence type="ECO:0000256" key="3">
    <source>
        <dbReference type="ARBA" id="ARBA00023163"/>
    </source>
</evidence>
<dbReference type="Proteomes" id="UP000437709">
    <property type="component" value="Unassembled WGS sequence"/>
</dbReference>
<protein>
    <submittedName>
        <fullName evidence="5">UTRA domain-containing protein</fullName>
    </submittedName>
</protein>
<dbReference type="PRINTS" id="PR00035">
    <property type="entry name" value="HTHGNTR"/>
</dbReference>
<keyword evidence="2" id="KW-0238">DNA-binding</keyword>
<dbReference type="GO" id="GO:0045892">
    <property type="term" value="P:negative regulation of DNA-templated transcription"/>
    <property type="evidence" value="ECO:0007669"/>
    <property type="project" value="TreeGrafter"/>
</dbReference>
<dbReference type="RefSeq" id="WP_152196725.1">
    <property type="nucleotide sequence ID" value="NZ_VUKD01000007.1"/>
</dbReference>
<sequence length="245" mass="27238">MTELIERESAVPIYQQLEAMFHAKIASGEWSPGQRIPSENELHKTYGLSRMTVRGVLTRMVNDGLLNRVAGKGTFVAQRKISAVSPAYKGIREQLEALGYHTSTTLIALERTTAPTRVSERLRLEADDDVYAIVRLRSVDGKPLSVHRSFVPARLAPDLDTLDVVNEQLCVVLEENFALPMHSVEEDLEAVAVEGADAKLLELRKGDPALHLTDVISDGAGTAFEYSTIVFRGDTMRLKFDYKRV</sequence>
<evidence type="ECO:0000256" key="1">
    <source>
        <dbReference type="ARBA" id="ARBA00023015"/>
    </source>
</evidence>
<dbReference type="Pfam" id="PF07702">
    <property type="entry name" value="UTRA"/>
    <property type="match status" value="1"/>
</dbReference>
<reference evidence="5 6" key="1">
    <citation type="submission" date="2019-10" db="EMBL/GenBank/DDBJ databases">
        <title>Georgenia wutianyii sp. nov. and Georgenia yuyongxinii sp. nov. isolated from plateau pika (Ochotona curzoniae) in the Qinghai-Tibet plateau of China.</title>
        <authorList>
            <person name="Tian Z."/>
        </authorList>
    </citation>
    <scope>NUCLEOTIDE SEQUENCE [LARGE SCALE GENOMIC DNA]</scope>
    <source>
        <strain evidence="5 6">JCM 19765</strain>
    </source>
</reference>